<evidence type="ECO:0000313" key="6">
    <source>
        <dbReference type="EMBL" id="AWW49931.1"/>
    </source>
</evidence>
<dbReference type="EMBL" id="JAANGI010000001">
    <property type="protein sequence ID" value="MBT8590728.1"/>
    <property type="molecule type" value="Genomic_DNA"/>
</dbReference>
<dbReference type="Proteomes" id="UP000762271">
    <property type="component" value="Unassembled WGS sequence"/>
</dbReference>
<dbReference type="PROSITE" id="PS51318">
    <property type="entry name" value="TAT"/>
    <property type="match status" value="1"/>
</dbReference>
<proteinExistence type="inferred from homology"/>
<evidence type="ECO:0000256" key="1">
    <source>
        <dbReference type="ARBA" id="ARBA00001946"/>
    </source>
</evidence>
<reference evidence="7" key="3">
    <citation type="journal article" date="2021" name="Genome Biol. Evol.">
        <title>Continental-Scale Gene Flow Prevents Allopatric Divergence of Pelagic Freshwater Bacteria.</title>
        <authorList>
            <person name="Hoetzinger M."/>
            <person name="Pitt A."/>
            <person name="Huemer A."/>
            <person name="Hahn M.W."/>
        </authorList>
    </citation>
    <scope>NUCLEOTIDE SEQUENCE</scope>
    <source>
        <strain evidence="7">AP-YLGG-20-G6</strain>
    </source>
</reference>
<evidence type="ECO:0000256" key="2">
    <source>
        <dbReference type="ARBA" id="ARBA00010211"/>
    </source>
</evidence>
<dbReference type="InterPro" id="IPR006311">
    <property type="entry name" value="TAT_signal"/>
</dbReference>
<dbReference type="NCBIfam" id="TIGR01409">
    <property type="entry name" value="TAT_signal_seq"/>
    <property type="match status" value="1"/>
</dbReference>
<evidence type="ECO:0000259" key="5">
    <source>
        <dbReference type="Pfam" id="PF01557"/>
    </source>
</evidence>
<dbReference type="GO" id="GO:0019752">
    <property type="term" value="P:carboxylic acid metabolic process"/>
    <property type="evidence" value="ECO:0007669"/>
    <property type="project" value="UniProtKB-ARBA"/>
</dbReference>
<dbReference type="RefSeq" id="WP_112209100.1">
    <property type="nucleotide sequence ID" value="NZ_CBCSBS010000001.1"/>
</dbReference>
<dbReference type="GO" id="GO:0016853">
    <property type="term" value="F:isomerase activity"/>
    <property type="evidence" value="ECO:0007669"/>
    <property type="project" value="UniProtKB-ARBA"/>
</dbReference>
<dbReference type="InterPro" id="IPR036663">
    <property type="entry name" value="Fumarylacetoacetase_C_sf"/>
</dbReference>
<dbReference type="PANTHER" id="PTHR42796:SF4">
    <property type="entry name" value="FUMARYLACETOACETATE HYDROLASE DOMAIN-CONTAINING PROTEIN 2A"/>
    <property type="match status" value="1"/>
</dbReference>
<dbReference type="EMBL" id="CP030085">
    <property type="protein sequence ID" value="AWW49931.1"/>
    <property type="molecule type" value="Genomic_DNA"/>
</dbReference>
<keyword evidence="4 6" id="KW-0378">Hydrolase</keyword>
<dbReference type="GO" id="GO:0046872">
    <property type="term" value="F:metal ion binding"/>
    <property type="evidence" value="ECO:0007669"/>
    <property type="project" value="UniProtKB-KW"/>
</dbReference>
<reference evidence="8" key="1">
    <citation type="submission" date="2018-06" db="EMBL/GenBank/DDBJ databases">
        <title>Description of a new Polynucleobacter species.</title>
        <authorList>
            <person name="Hahn M.W."/>
        </authorList>
    </citation>
    <scope>NUCLEOTIDE SEQUENCE [LARGE SCALE GENOMIC DNA]</scope>
    <source>
        <strain evidence="8">MG-25-Pas1-D2</strain>
    </source>
</reference>
<evidence type="ECO:0000256" key="4">
    <source>
        <dbReference type="ARBA" id="ARBA00022801"/>
    </source>
</evidence>
<feature type="domain" description="Fumarylacetoacetase-like C-terminal" evidence="5">
    <location>
        <begin position="136"/>
        <end position="345"/>
    </location>
</feature>
<dbReference type="KEGG" id="poh:DPM16_03285"/>
<dbReference type="PANTHER" id="PTHR42796">
    <property type="entry name" value="FUMARYLACETOACETATE HYDROLASE DOMAIN-CONTAINING PROTEIN 2A-RELATED"/>
    <property type="match status" value="1"/>
</dbReference>
<dbReference type="Pfam" id="PF01557">
    <property type="entry name" value="FAA_hydrolase"/>
    <property type="match status" value="1"/>
</dbReference>
<comment type="cofactor">
    <cofactor evidence="1">
        <name>Mg(2+)</name>
        <dbReference type="ChEBI" id="CHEBI:18420"/>
    </cofactor>
</comment>
<comment type="similarity">
    <text evidence="2">Belongs to the FAH family.</text>
</comment>
<dbReference type="SUPFAM" id="SSF56529">
    <property type="entry name" value="FAH"/>
    <property type="match status" value="1"/>
</dbReference>
<dbReference type="FunFam" id="3.90.850.10:FF:000002">
    <property type="entry name" value="2-hydroxyhepta-2,4-diene-1,7-dioate isomerase"/>
    <property type="match status" value="1"/>
</dbReference>
<dbReference type="Gene3D" id="3.90.850.10">
    <property type="entry name" value="Fumarylacetoacetase-like, C-terminal domain"/>
    <property type="match status" value="1"/>
</dbReference>
<evidence type="ECO:0000256" key="3">
    <source>
        <dbReference type="ARBA" id="ARBA00022723"/>
    </source>
</evidence>
<dbReference type="AlphaFoldDB" id="A0A2Z4JSZ1"/>
<protein>
    <submittedName>
        <fullName evidence="6">FAA hydrolase family protein</fullName>
    </submittedName>
    <submittedName>
        <fullName evidence="7">Fumarylacetoacetate hydrolase family protein</fullName>
    </submittedName>
</protein>
<evidence type="ECO:0000313" key="7">
    <source>
        <dbReference type="EMBL" id="MBT8590728.1"/>
    </source>
</evidence>
<accession>A0A2Z4JSZ1</accession>
<evidence type="ECO:0000313" key="8">
    <source>
        <dbReference type="Proteomes" id="UP000248592"/>
    </source>
</evidence>
<dbReference type="InterPro" id="IPR051121">
    <property type="entry name" value="FAH"/>
</dbReference>
<dbReference type="Proteomes" id="UP000248592">
    <property type="component" value="Chromosome"/>
</dbReference>
<reference evidence="6" key="2">
    <citation type="journal article" date="2019" name="Int. J. Syst. Evol. Microbiol.">
        <title>Polynucleobacter paneuropaeus sp. nov., characterized by six strains isolated from freshwater lakes located along a 3000 km north-south cross-section across Europe.</title>
        <authorList>
            <person name="Hoetzinger M."/>
            <person name="Schmidt J."/>
            <person name="Pitt A."/>
            <person name="Koll U."/>
            <person name="Lang E."/>
            <person name="Hahn M.W."/>
        </authorList>
    </citation>
    <scope>NUCLEOTIDE SEQUENCE</scope>
    <source>
        <strain evidence="6">MG-25-Pas1-D2</strain>
    </source>
</reference>
<name>A0A2Z4JSZ1_9BURK</name>
<dbReference type="GO" id="GO:0016787">
    <property type="term" value="F:hydrolase activity"/>
    <property type="evidence" value="ECO:0007669"/>
    <property type="project" value="UniProtKB-KW"/>
</dbReference>
<organism evidence="6 8">
    <name type="scientific">Polynucleobacter paneuropaeus</name>
    <dbReference type="NCBI Taxonomy" id="2527775"/>
    <lineage>
        <taxon>Bacteria</taxon>
        <taxon>Pseudomonadati</taxon>
        <taxon>Pseudomonadota</taxon>
        <taxon>Betaproteobacteria</taxon>
        <taxon>Burkholderiales</taxon>
        <taxon>Burkholderiaceae</taxon>
        <taxon>Polynucleobacter</taxon>
    </lineage>
</organism>
<dbReference type="InterPro" id="IPR019546">
    <property type="entry name" value="TAT_signal_bac_arc"/>
</dbReference>
<dbReference type="InterPro" id="IPR011234">
    <property type="entry name" value="Fumarylacetoacetase-like_C"/>
</dbReference>
<gene>
    <name evidence="7" type="ORF">G6693_02170</name>
    <name evidence="6" type="ORF">Pas1_05800</name>
</gene>
<sequence>MSSRRQFMKTVSASGAGIVAASTMGLMQEASAHPTSQWGGEIYNGPHEMVKNCKILTIMNADGTESMGVVTPKGVIDVRTVAKKLKIAAPITLDQLLQEGNAAAFNKVVAGADKSGVPYLDESKITYGRLFVNPGKIVCVGLNYREHANEIGMAHPRVPPLFNKYNNSLTSHNCILRIPPPEVSYKLDYETELLIVIGKRMRNVPEAETLNYVAGYCTSNDFSSRDLQLETPSVQWMIGKTLDQYAPIGPYFVSADRVGDPNKLQVQTYVNGQIRQNSNTADFIHNTQKMLSYISTYWALEPGDIVFTGTPQGVILGYPKDKQVWLKKGDVVVSVVEKLGELKFTLG</sequence>
<keyword evidence="3" id="KW-0479">Metal-binding</keyword>